<proteinExistence type="predicted"/>
<accession>A0ABT6YVL9</accession>
<comment type="caution">
    <text evidence="1">The sequence shown here is derived from an EMBL/GenBank/DDBJ whole genome shotgun (WGS) entry which is preliminary data.</text>
</comment>
<sequence length="104" mass="12325">MMTLRDAILENQNYVDPDEGMYVVFARKTNNAFEPSSEARILLLTHQDFEIEIADYTNTHCPGFDYFLEMNIIQDFWGDLKANQRINQQEKWVKRLIQYAENDA</sequence>
<protein>
    <submittedName>
        <fullName evidence="1">Uncharacterized protein</fullName>
    </submittedName>
</protein>
<evidence type="ECO:0000313" key="1">
    <source>
        <dbReference type="EMBL" id="MDI9872926.1"/>
    </source>
</evidence>
<dbReference type="EMBL" id="JASHIE010000001">
    <property type="protein sequence ID" value="MDI9872926.1"/>
    <property type="molecule type" value="Genomic_DNA"/>
</dbReference>
<gene>
    <name evidence="1" type="ORF">QM481_00205</name>
</gene>
<organism evidence="1 2">
    <name type="scientific">Flectobacillus rivi</name>
    <dbReference type="NCBI Taxonomy" id="2984209"/>
    <lineage>
        <taxon>Bacteria</taxon>
        <taxon>Pseudomonadati</taxon>
        <taxon>Bacteroidota</taxon>
        <taxon>Cytophagia</taxon>
        <taxon>Cytophagales</taxon>
        <taxon>Flectobacillaceae</taxon>
        <taxon>Flectobacillus</taxon>
    </lineage>
</organism>
<dbReference type="RefSeq" id="WP_283380181.1">
    <property type="nucleotide sequence ID" value="NZ_JASHIE010000001.1"/>
</dbReference>
<keyword evidence="2" id="KW-1185">Reference proteome</keyword>
<reference evidence="1 2" key="1">
    <citation type="submission" date="2023-05" db="EMBL/GenBank/DDBJ databases">
        <title>Novel species of genus Flectobacillus isolated from stream in China.</title>
        <authorList>
            <person name="Lu H."/>
        </authorList>
    </citation>
    <scope>NUCLEOTIDE SEQUENCE [LARGE SCALE GENOMIC DNA]</scope>
    <source>
        <strain evidence="1 2">LFS242W</strain>
    </source>
</reference>
<name>A0ABT6YVL9_9BACT</name>
<dbReference type="Proteomes" id="UP001225761">
    <property type="component" value="Unassembled WGS sequence"/>
</dbReference>
<evidence type="ECO:0000313" key="2">
    <source>
        <dbReference type="Proteomes" id="UP001225761"/>
    </source>
</evidence>